<dbReference type="STRING" id="1120975.SAMN02746064_01865"/>
<evidence type="ECO:0000256" key="2">
    <source>
        <dbReference type="SAM" id="MobiDB-lite"/>
    </source>
</evidence>
<evidence type="ECO:0000313" key="5">
    <source>
        <dbReference type="Proteomes" id="UP000184251"/>
    </source>
</evidence>
<dbReference type="SUPFAM" id="SSF82771">
    <property type="entry name" value="GIY-YIG endonuclease"/>
    <property type="match status" value="1"/>
</dbReference>
<evidence type="ECO:0000313" key="4">
    <source>
        <dbReference type="EMBL" id="SHF09534.1"/>
    </source>
</evidence>
<name>A0A1M4YUP5_9FIRM</name>
<reference evidence="4 5" key="1">
    <citation type="submission" date="2016-11" db="EMBL/GenBank/DDBJ databases">
        <authorList>
            <person name="Jaros S."/>
            <person name="Januszkiewicz K."/>
            <person name="Wedrychowicz H."/>
        </authorList>
    </citation>
    <scope>NUCLEOTIDE SEQUENCE [LARGE SCALE GENOMIC DNA]</scope>
    <source>
        <strain evidence="4 5">DSM 14828</strain>
    </source>
</reference>
<dbReference type="InterPro" id="IPR050190">
    <property type="entry name" value="UPF0213_domain"/>
</dbReference>
<dbReference type="RefSeq" id="WP_073271327.1">
    <property type="nucleotide sequence ID" value="NZ_FQTU01000014.1"/>
</dbReference>
<dbReference type="InterPro" id="IPR000305">
    <property type="entry name" value="GIY-YIG_endonuc"/>
</dbReference>
<comment type="similarity">
    <text evidence="1">Belongs to the UPF0213 family.</text>
</comment>
<dbReference type="Gene3D" id="3.40.1440.10">
    <property type="entry name" value="GIY-YIG endonuclease"/>
    <property type="match status" value="1"/>
</dbReference>
<accession>A0A1M4YUP5</accession>
<dbReference type="PROSITE" id="PS50164">
    <property type="entry name" value="GIY_YIG"/>
    <property type="match status" value="1"/>
</dbReference>
<dbReference type="PANTHER" id="PTHR34477">
    <property type="entry name" value="UPF0213 PROTEIN YHBQ"/>
    <property type="match status" value="1"/>
</dbReference>
<dbReference type="Pfam" id="PF01541">
    <property type="entry name" value="GIY-YIG"/>
    <property type="match status" value="1"/>
</dbReference>
<dbReference type="CDD" id="cd10456">
    <property type="entry name" value="GIY-YIG_UPF0213"/>
    <property type="match status" value="1"/>
</dbReference>
<dbReference type="PANTHER" id="PTHR34477:SF1">
    <property type="entry name" value="UPF0213 PROTEIN YHBQ"/>
    <property type="match status" value="1"/>
</dbReference>
<dbReference type="AlphaFoldDB" id="A0A1M4YUP5"/>
<evidence type="ECO:0000259" key="3">
    <source>
        <dbReference type="PROSITE" id="PS50164"/>
    </source>
</evidence>
<protein>
    <submittedName>
        <fullName evidence="4">Putative endonuclease</fullName>
    </submittedName>
</protein>
<dbReference type="GO" id="GO:0004519">
    <property type="term" value="F:endonuclease activity"/>
    <property type="evidence" value="ECO:0007669"/>
    <property type="project" value="UniProtKB-KW"/>
</dbReference>
<feature type="region of interest" description="Disordered" evidence="2">
    <location>
        <begin position="59"/>
        <end position="79"/>
    </location>
</feature>
<sequence>MYFVYMLRCADKTIYTGITKDIEKRIARHNAGKASKYTRARLPVEIIYWERSEDRSAASKREAQIKKMPRKDKMKLVIG</sequence>
<dbReference type="Proteomes" id="UP000184251">
    <property type="component" value="Unassembled WGS sequence"/>
</dbReference>
<dbReference type="InterPro" id="IPR035901">
    <property type="entry name" value="GIY-YIG_endonuc_sf"/>
</dbReference>
<dbReference type="EMBL" id="FQTU01000014">
    <property type="protein sequence ID" value="SHF09534.1"/>
    <property type="molecule type" value="Genomic_DNA"/>
</dbReference>
<keyword evidence="4" id="KW-0255">Endonuclease</keyword>
<gene>
    <name evidence="4" type="ORF">SAMN02746064_01865</name>
</gene>
<keyword evidence="4" id="KW-0378">Hydrolase</keyword>
<organism evidence="4 5">
    <name type="scientific">Alkalibacter saccharofermentans DSM 14828</name>
    <dbReference type="NCBI Taxonomy" id="1120975"/>
    <lineage>
        <taxon>Bacteria</taxon>
        <taxon>Bacillati</taxon>
        <taxon>Bacillota</taxon>
        <taxon>Clostridia</taxon>
        <taxon>Eubacteriales</taxon>
        <taxon>Eubacteriaceae</taxon>
        <taxon>Alkalibacter</taxon>
    </lineage>
</organism>
<keyword evidence="5" id="KW-1185">Reference proteome</keyword>
<proteinExistence type="inferred from homology"/>
<feature type="domain" description="GIY-YIG" evidence="3">
    <location>
        <begin position="1"/>
        <end position="78"/>
    </location>
</feature>
<dbReference type="OrthoDB" id="9807770at2"/>
<keyword evidence="4" id="KW-0540">Nuclease</keyword>
<evidence type="ECO:0000256" key="1">
    <source>
        <dbReference type="ARBA" id="ARBA00007435"/>
    </source>
</evidence>